<dbReference type="STRING" id="6290.A0A0N4WWJ1"/>
<name>A0A0N4WWJ1_HAEPC</name>
<protein>
    <submittedName>
        <fullName evidence="2 4">Uncharacterized protein</fullName>
    </submittedName>
</protein>
<keyword evidence="3" id="KW-1185">Reference proteome</keyword>
<dbReference type="Proteomes" id="UP000268014">
    <property type="component" value="Unassembled WGS sequence"/>
</dbReference>
<dbReference type="AlphaFoldDB" id="A0A0N4WWJ1"/>
<feature type="compositionally biased region" description="Basic and acidic residues" evidence="1">
    <location>
        <begin position="29"/>
        <end position="39"/>
    </location>
</feature>
<evidence type="ECO:0000313" key="3">
    <source>
        <dbReference type="Proteomes" id="UP000268014"/>
    </source>
</evidence>
<dbReference type="WBParaSite" id="HPLM_0001612701-mRNA-1">
    <property type="protein sequence ID" value="HPLM_0001612701-mRNA-1"/>
    <property type="gene ID" value="HPLM_0001612701"/>
</dbReference>
<organism evidence="4">
    <name type="scientific">Haemonchus placei</name>
    <name type="common">Barber's pole worm</name>
    <dbReference type="NCBI Taxonomy" id="6290"/>
    <lineage>
        <taxon>Eukaryota</taxon>
        <taxon>Metazoa</taxon>
        <taxon>Ecdysozoa</taxon>
        <taxon>Nematoda</taxon>
        <taxon>Chromadorea</taxon>
        <taxon>Rhabditida</taxon>
        <taxon>Rhabditina</taxon>
        <taxon>Rhabditomorpha</taxon>
        <taxon>Strongyloidea</taxon>
        <taxon>Trichostrongylidae</taxon>
        <taxon>Haemonchus</taxon>
    </lineage>
</organism>
<dbReference type="EMBL" id="UZAF01019288">
    <property type="protein sequence ID" value="VDO58909.1"/>
    <property type="molecule type" value="Genomic_DNA"/>
</dbReference>
<gene>
    <name evidence="2" type="ORF">HPLM_LOCUS16119</name>
</gene>
<evidence type="ECO:0000256" key="1">
    <source>
        <dbReference type="SAM" id="MobiDB-lite"/>
    </source>
</evidence>
<evidence type="ECO:0000313" key="4">
    <source>
        <dbReference type="WBParaSite" id="HPLM_0001612701-mRNA-1"/>
    </source>
</evidence>
<feature type="compositionally biased region" description="Basic and acidic residues" evidence="1">
    <location>
        <begin position="10"/>
        <end position="19"/>
    </location>
</feature>
<accession>A0A0N4WWJ1</accession>
<reference evidence="4" key="1">
    <citation type="submission" date="2017-02" db="UniProtKB">
        <authorList>
            <consortium name="WormBaseParasite"/>
        </authorList>
    </citation>
    <scope>IDENTIFICATION</scope>
</reference>
<evidence type="ECO:0000313" key="2">
    <source>
        <dbReference type="EMBL" id="VDO58909.1"/>
    </source>
</evidence>
<proteinExistence type="predicted"/>
<feature type="region of interest" description="Disordered" evidence="1">
    <location>
        <begin position="1"/>
        <end position="41"/>
    </location>
</feature>
<sequence length="138" mass="15671">MEEDGSPSTGKDKYRREECQWSTDEDLREAEGDKNEGRRNCAPQEGAYVAPYNSLIGFEWIRASEEMRYHLEMMTAEVNVASAPGIEEELRKTHSEVFKEGLGRCNKKLTCSYTRTCAQCSVDRLMHMDAIAPASHSE</sequence>
<reference evidence="2 3" key="2">
    <citation type="submission" date="2018-11" db="EMBL/GenBank/DDBJ databases">
        <authorList>
            <consortium name="Pathogen Informatics"/>
        </authorList>
    </citation>
    <scope>NUCLEOTIDE SEQUENCE [LARGE SCALE GENOMIC DNA]</scope>
    <source>
        <strain evidence="2 3">MHpl1</strain>
    </source>
</reference>